<dbReference type="InterPro" id="IPR016155">
    <property type="entry name" value="Mopterin_synth/thiamin_S_b"/>
</dbReference>
<dbReference type="Pfam" id="PF02597">
    <property type="entry name" value="ThiS"/>
    <property type="match status" value="1"/>
</dbReference>
<dbReference type="EMBL" id="DSFE01000099">
    <property type="protein sequence ID" value="HEU98142.1"/>
    <property type="molecule type" value="Genomic_DNA"/>
</dbReference>
<evidence type="ECO:0000313" key="1">
    <source>
        <dbReference type="EMBL" id="HEU98142.1"/>
    </source>
</evidence>
<protein>
    <recommendedName>
        <fullName evidence="2">MoaD/ThiS family protein</fullName>
    </recommendedName>
</protein>
<comment type="caution">
    <text evidence="1">The sequence shown here is derived from an EMBL/GenBank/DDBJ whole genome shotgun (WGS) entry which is preliminary data.</text>
</comment>
<dbReference type="AlphaFoldDB" id="A0A7C2UJZ4"/>
<accession>A0A7C2UJZ4</accession>
<gene>
    <name evidence="1" type="ORF">ENO36_04750</name>
</gene>
<evidence type="ECO:0008006" key="2">
    <source>
        <dbReference type="Google" id="ProtNLM"/>
    </source>
</evidence>
<dbReference type="SUPFAM" id="SSF54285">
    <property type="entry name" value="MoaD/ThiS"/>
    <property type="match status" value="1"/>
</dbReference>
<reference evidence="1" key="1">
    <citation type="journal article" date="2020" name="mSystems">
        <title>Genome- and Community-Level Interaction Insights into Carbon Utilization and Element Cycling Functions of Hydrothermarchaeota in Hydrothermal Sediment.</title>
        <authorList>
            <person name="Zhou Z."/>
            <person name="Liu Y."/>
            <person name="Xu W."/>
            <person name="Pan J."/>
            <person name="Luo Z.H."/>
            <person name="Li M."/>
        </authorList>
    </citation>
    <scope>NUCLEOTIDE SEQUENCE [LARGE SCALE GENOMIC DNA]</scope>
    <source>
        <strain evidence="1">SpSt-1259</strain>
    </source>
</reference>
<dbReference type="InterPro" id="IPR003749">
    <property type="entry name" value="ThiS/MoaD-like"/>
</dbReference>
<proteinExistence type="predicted"/>
<dbReference type="Gene3D" id="3.10.20.30">
    <property type="match status" value="1"/>
</dbReference>
<dbReference type="Proteomes" id="UP000885664">
    <property type="component" value="Unassembled WGS sequence"/>
</dbReference>
<sequence length="97" mass="10677">MARVRVRFYGRLVDIVGEREMELDGVEKLSDVYEKLKEKLGKKARLIFEETGEPRTGIIVVINGEAASFRGGKEAKLSHGDSITLDSIDVIQVEGGG</sequence>
<name>A0A7C2UJZ4_9CREN</name>
<organism evidence="1">
    <name type="scientific">Fervidicoccus fontis</name>
    <dbReference type="NCBI Taxonomy" id="683846"/>
    <lineage>
        <taxon>Archaea</taxon>
        <taxon>Thermoproteota</taxon>
        <taxon>Thermoprotei</taxon>
        <taxon>Fervidicoccales</taxon>
        <taxon>Fervidicoccaceae</taxon>
        <taxon>Fervidicoccus</taxon>
    </lineage>
</organism>
<dbReference type="InterPro" id="IPR012675">
    <property type="entry name" value="Beta-grasp_dom_sf"/>
</dbReference>